<evidence type="ECO:0000313" key="2">
    <source>
        <dbReference type="Proteomes" id="UP000010103"/>
    </source>
</evidence>
<gene>
    <name evidence="1" type="ORF">MLC_1300</name>
</gene>
<dbReference type="AlphaFoldDB" id="F4MP26"/>
<reference evidence="2" key="1">
    <citation type="journal article" date="2011" name="BMC Genomics">
        <title>Mycoplasma mycoides, from "mycoides Small Colony" to "capri". A microevolutionary perspective.</title>
        <authorList>
            <person name="Thiaucourt F."/>
            <person name="Manso-Silvan L."/>
            <person name="Salah W."/>
            <person name="Barbe V."/>
            <person name="Berger A."/>
            <person name="Jacob D."/>
            <person name="Breton M."/>
            <person name="Dupuy V."/>
            <person name="Lomenech A.M."/>
            <person name="Blanchard A."/>
            <person name="Sirand-Pugnet P."/>
        </authorList>
    </citation>
    <scope>NUCLEOTIDE SEQUENCE [LARGE SCALE GENOMIC DNA]</scope>
    <source>
        <strain evidence="2">95010</strain>
    </source>
</reference>
<dbReference type="HOGENOM" id="CLU_432656_0_0_14"/>
<reference evidence="2" key="2">
    <citation type="journal article" date="2011" name="BMC Genomics">
        <title>Mycoplasma mycoides, from mycoides Small Colony to capri. A microevolutionary perspective.</title>
        <authorList>
            <person name="Thiaucourt F."/>
            <person name="Manso-Silvan L."/>
            <person name="Salah W."/>
            <person name="Barbe V."/>
            <person name="Berger A."/>
            <person name="Jacob D."/>
            <person name="Breton M."/>
            <person name="Dupuy V."/>
            <person name="Lomenech A.M."/>
            <person name="Blanchard A."/>
            <person name="Sirand-Pugnet P."/>
        </authorList>
    </citation>
    <scope>NUCLEOTIDE SEQUENCE [LARGE SCALE GENOMIC DNA]</scope>
    <source>
        <strain evidence="2">95010</strain>
    </source>
</reference>
<sequence>MLEVNFMSYKIKELTFRSKNPSLNKIDFIADDGQIVDIVIDNKKEMDFFIKVLLGKKKNSSGRFQIDDFDIINRAYTKKHVEFIKRDTWFQRIIPSKWVLVLSLLFDQNFLKTASNKYLEKKYEYLSLVASKGEANDKKLRQNIDNLISKHIISKTREEQKALNESINTQKKHNQEKFLAIAEKWPIQIRLLSKAVENLKTEIKTATLMLMFQQTLWDNVYALDELRDNCSCEYNAKHSSNKKLKKSWKKFAYQQTYYAVHKQLRIISTKIADLRLSIFRQQRKLNQFEKQLDFEFKKYLRSLLSSTTNKAEKKDINNNWEQTKKYFTDWKNANKNTLNDLEKQQIELHIEPIRKTTQQLGETINFLIHQYHERVLSDELEYIDKRRFLKQKKEKKKEIKSVFKQAVEKMSTSVDNYNIKFEWFIKSSVKYLSLNIVYLKILKAINLKKRNIIFFNITKHLSEKELLQLFETIKSIQQHHPLMTFIFLNDSINDVYDLNKSIYYTNNKLELKEMLAVDIFDSLLKKQDNNINKISYKKINENEIKFLNESTWVLTNYNLKDIGYISFNPLKISTEPKKRINLLLSATVIKSKKFIDKSMYFALTEEKEKIYFYDRTNLYKDNDEIVLYISKDSISNIN</sequence>
<evidence type="ECO:0000313" key="1">
    <source>
        <dbReference type="EMBL" id="CBW53858.1"/>
    </source>
</evidence>
<dbReference type="Proteomes" id="UP000010103">
    <property type="component" value="Chromosome"/>
</dbReference>
<proteinExistence type="predicted"/>
<name>F4MP26_MYCML</name>
<dbReference type="EMBL" id="FQ377874">
    <property type="protein sequence ID" value="CBW53858.1"/>
    <property type="molecule type" value="Genomic_DNA"/>
</dbReference>
<protein>
    <submittedName>
        <fullName evidence="1">Uncharacterized protein</fullName>
    </submittedName>
</protein>
<organism evidence="1 2">
    <name type="scientific">Mycoplasma mycoides subsp. capri LC str. 95010</name>
    <dbReference type="NCBI Taxonomy" id="862259"/>
    <lineage>
        <taxon>Bacteria</taxon>
        <taxon>Bacillati</taxon>
        <taxon>Mycoplasmatota</taxon>
        <taxon>Mollicutes</taxon>
        <taxon>Mycoplasmataceae</taxon>
        <taxon>Mycoplasma</taxon>
    </lineage>
</organism>
<dbReference type="KEGG" id="mml:MLC_1300"/>
<accession>F4MP26</accession>
<dbReference type="OrthoDB" id="391570at2"/>